<accession>A0A8R2B629</accession>
<dbReference type="InterPro" id="IPR052958">
    <property type="entry name" value="IFN-induced_PKR_regulator"/>
</dbReference>
<reference evidence="1" key="2">
    <citation type="submission" date="2022-06" db="UniProtKB">
        <authorList>
            <consortium name="EnsemblMetazoa"/>
        </authorList>
    </citation>
    <scope>IDENTIFICATION</scope>
</reference>
<reference evidence="2" key="1">
    <citation type="submission" date="2010-06" db="EMBL/GenBank/DDBJ databases">
        <authorList>
            <person name="Jiang H."/>
            <person name="Abraham K."/>
            <person name="Ali S."/>
            <person name="Alsbrooks S.L."/>
            <person name="Anim B.N."/>
            <person name="Anosike U.S."/>
            <person name="Attaway T."/>
            <person name="Bandaranaike D.P."/>
            <person name="Battles P.K."/>
            <person name="Bell S.N."/>
            <person name="Bell A.V."/>
            <person name="Beltran B."/>
            <person name="Bickham C."/>
            <person name="Bustamante Y."/>
            <person name="Caleb T."/>
            <person name="Canada A."/>
            <person name="Cardenas V."/>
            <person name="Carter K."/>
            <person name="Chacko J."/>
            <person name="Chandrabose M.N."/>
            <person name="Chavez D."/>
            <person name="Chavez A."/>
            <person name="Chen L."/>
            <person name="Chu H.-S."/>
            <person name="Claassen K.J."/>
            <person name="Cockrell R."/>
            <person name="Collins M."/>
            <person name="Cooper J.A."/>
            <person name="Cree A."/>
            <person name="Curry S.M."/>
            <person name="Da Y."/>
            <person name="Dao M.D."/>
            <person name="Das B."/>
            <person name="Davila M.-L."/>
            <person name="Davy-Carroll L."/>
            <person name="Denson S."/>
            <person name="Dinh H."/>
            <person name="Ebong V.E."/>
            <person name="Edwards J.R."/>
            <person name="Egan A."/>
            <person name="El-Daye J."/>
            <person name="Escobedo L."/>
            <person name="Fernandez S."/>
            <person name="Fernando P.R."/>
            <person name="Flagg N."/>
            <person name="Forbes L.D."/>
            <person name="Fowler R.G."/>
            <person name="Fu Q."/>
            <person name="Gabisi R.A."/>
            <person name="Ganer J."/>
            <person name="Garbino Pronczuk A."/>
            <person name="Garcia R.M."/>
            <person name="Garner T."/>
            <person name="Garrett T.E."/>
            <person name="Gonzalez D.A."/>
            <person name="Hamid H."/>
            <person name="Hawkins E.S."/>
            <person name="Hirani K."/>
            <person name="Hogues M.E."/>
            <person name="Hollins B."/>
            <person name="Hsiao C.-H."/>
            <person name="Jabil R."/>
            <person name="James M.L."/>
            <person name="Jhangiani S.N."/>
            <person name="Johnson B."/>
            <person name="Johnson Q."/>
            <person name="Joshi V."/>
            <person name="Kalu J.B."/>
            <person name="Kam C."/>
            <person name="Kashfia A."/>
            <person name="Keebler J."/>
            <person name="Kisamo H."/>
            <person name="Kovar C.L."/>
            <person name="Lago L.A."/>
            <person name="Lai C.-Y."/>
            <person name="Laidlaw J."/>
            <person name="Lara F."/>
            <person name="Le T.-K."/>
            <person name="Lee S.L."/>
            <person name="Legall F.H."/>
            <person name="Lemon S.J."/>
            <person name="Lewis L.R."/>
            <person name="Li B."/>
            <person name="Liu Y."/>
            <person name="Liu Y.-S."/>
            <person name="Lopez J."/>
            <person name="Lozado R.J."/>
            <person name="Lu J."/>
            <person name="Madu R.C."/>
            <person name="Maheshwari M."/>
            <person name="Maheshwari R."/>
            <person name="Malloy K."/>
            <person name="Martinez E."/>
            <person name="Mathew T."/>
            <person name="Mercado I.C."/>
            <person name="Mercado C."/>
            <person name="Meyer B."/>
            <person name="Montgomery K."/>
            <person name="Morgan M.B."/>
            <person name="Munidasa M."/>
            <person name="Nazareth L.V."/>
            <person name="Nelson J."/>
            <person name="Ng B.M."/>
            <person name="Nguyen N.B."/>
            <person name="Nguyen P.Q."/>
            <person name="Nguyen T."/>
            <person name="Obregon M."/>
            <person name="Okwuonu G.O."/>
            <person name="Onwere C.G."/>
            <person name="Orozco G."/>
            <person name="Parra A."/>
            <person name="Patel S."/>
            <person name="Patil S."/>
            <person name="Perez A."/>
            <person name="Perez Y."/>
            <person name="Pham C."/>
            <person name="Primus E.L."/>
            <person name="Pu L.-L."/>
            <person name="Puazo M."/>
            <person name="Qin X."/>
            <person name="Quiroz J.B."/>
            <person name="Reese J."/>
            <person name="Richards S."/>
            <person name="Rives C.M."/>
            <person name="Robberts R."/>
            <person name="Ruiz S.J."/>
            <person name="Ruiz M.J."/>
            <person name="Santibanez J."/>
            <person name="Schneider B.W."/>
            <person name="Sisson I."/>
            <person name="Smith M."/>
            <person name="Sodergren E."/>
            <person name="Song X.-Z."/>
            <person name="Song B.B."/>
            <person name="Summersgill H."/>
            <person name="Thelus R."/>
            <person name="Thornton R.D."/>
            <person name="Trejos Z.Y."/>
            <person name="Usmani K."/>
            <person name="Vattathil S."/>
            <person name="Villasana D."/>
            <person name="Walker D.L."/>
            <person name="Wang S."/>
            <person name="Wang K."/>
            <person name="White C.S."/>
            <person name="Williams A.C."/>
            <person name="Williamson J."/>
            <person name="Wilson K."/>
            <person name="Woghiren I.O."/>
            <person name="Woodworth J.R."/>
            <person name="Worley K.C."/>
            <person name="Wright R.A."/>
            <person name="Wu W."/>
            <person name="Young L."/>
            <person name="Zhang L."/>
            <person name="Zhang J."/>
            <person name="Zhu Y."/>
            <person name="Muzny D.M."/>
            <person name="Weinstock G."/>
            <person name="Gibbs R.A."/>
        </authorList>
    </citation>
    <scope>NUCLEOTIDE SEQUENCE [LARGE SCALE GENOMIC DNA]</scope>
    <source>
        <strain evidence="2">LSR1</strain>
    </source>
</reference>
<keyword evidence="2" id="KW-1185">Reference proteome</keyword>
<dbReference type="PANTHER" id="PTHR46289">
    <property type="entry name" value="52 KDA REPRESSOR OF THE INHIBITOR OF THE PROTEIN KINASE-LIKE PROTEIN-RELATED"/>
    <property type="match status" value="1"/>
</dbReference>
<evidence type="ECO:0000313" key="2">
    <source>
        <dbReference type="Proteomes" id="UP000007819"/>
    </source>
</evidence>
<dbReference type="RefSeq" id="XP_008183440.1">
    <property type="nucleotide sequence ID" value="XM_008185218.1"/>
</dbReference>
<dbReference type="EnsemblMetazoa" id="XM_008185218.1">
    <property type="protein sequence ID" value="XP_008183440.1"/>
    <property type="gene ID" value="LOC103309550"/>
</dbReference>
<protein>
    <recommendedName>
        <fullName evidence="3">Zinc finger MYM-type protein 1-like</fullName>
    </recommendedName>
</protein>
<sequence>MRLTAVDSQSIFDSLSSIVEKQLGLSWLDVVAVCFDGAATMAGCSNGVQSKCKEINSKIFYVHCHAHCLNLVLVDSIGRKNRIVFDFFEKVAKEINLTLKTLKSISTTRWACRFEAVAAVKNNYLAIISAIQKICDTTKIPDVRSKSRGLLMQLQTFEFIFALNMLHPLLLLIVKVNSCLQAENLDLLNSLNMIKSLKLSISQLRSDDNLFKKVYNETVECCTETGVIIPQVKKRKISSKIDQSSENQYFACTKEEEMKVTSFNVVLDDLLNGLNDRFNQETLKLILTVTNILKLEPSQEDLLYLNNVFGIDSEQIQVEIMLLKNIPNIPSGTSSKTLHQ</sequence>
<proteinExistence type="predicted"/>
<organism evidence="1 2">
    <name type="scientific">Acyrthosiphon pisum</name>
    <name type="common">Pea aphid</name>
    <dbReference type="NCBI Taxonomy" id="7029"/>
    <lineage>
        <taxon>Eukaryota</taxon>
        <taxon>Metazoa</taxon>
        <taxon>Ecdysozoa</taxon>
        <taxon>Arthropoda</taxon>
        <taxon>Hexapoda</taxon>
        <taxon>Insecta</taxon>
        <taxon>Pterygota</taxon>
        <taxon>Neoptera</taxon>
        <taxon>Paraneoptera</taxon>
        <taxon>Hemiptera</taxon>
        <taxon>Sternorrhyncha</taxon>
        <taxon>Aphidomorpha</taxon>
        <taxon>Aphidoidea</taxon>
        <taxon>Aphididae</taxon>
        <taxon>Macrosiphini</taxon>
        <taxon>Acyrthosiphon</taxon>
    </lineage>
</organism>
<dbReference type="GeneID" id="103309550"/>
<evidence type="ECO:0000313" key="1">
    <source>
        <dbReference type="EnsemblMetazoa" id="XP_008183440.1"/>
    </source>
</evidence>
<dbReference type="SUPFAM" id="SSF53098">
    <property type="entry name" value="Ribonuclease H-like"/>
    <property type="match status" value="1"/>
</dbReference>
<dbReference type="AlphaFoldDB" id="A0A8R2B629"/>
<dbReference type="Proteomes" id="UP000007819">
    <property type="component" value="Chromosome A1"/>
</dbReference>
<dbReference type="KEGG" id="api:103309550"/>
<evidence type="ECO:0008006" key="3">
    <source>
        <dbReference type="Google" id="ProtNLM"/>
    </source>
</evidence>
<dbReference type="PANTHER" id="PTHR46289:SF17">
    <property type="entry name" value="HAT C-TERMINAL DIMERISATION DOMAIN-CONTAINING PROTEIN"/>
    <property type="match status" value="1"/>
</dbReference>
<name>A0A8R2B629_ACYPI</name>
<dbReference type="InterPro" id="IPR012337">
    <property type="entry name" value="RNaseH-like_sf"/>
</dbReference>
<dbReference type="OrthoDB" id="6600934at2759"/>